<dbReference type="EMBL" id="DXBF01000032">
    <property type="protein sequence ID" value="HIZ61876.1"/>
    <property type="molecule type" value="Genomic_DNA"/>
</dbReference>
<evidence type="ECO:0000313" key="3">
    <source>
        <dbReference type="EMBL" id="HIZ61876.1"/>
    </source>
</evidence>
<feature type="region of interest" description="Disordered" evidence="1">
    <location>
        <begin position="24"/>
        <end position="71"/>
    </location>
</feature>
<sequence>MQFCFPLAAALACVLFLAACTEPPPSPGSLPSPPHSSAAAAPEAASAPAAPAPESSGSRTDGGFDPAAADYRGNITEVTDTGFLLNPAVVTGAGGAGAMASAGGGDTEMTVLCGEKTEYLAIYADHAGNARQEPGDAGLIAPGAFVYLTGSRTDGGFAADAVAVLNP</sequence>
<feature type="chain" id="PRO_5038658425" description="DUF5666 domain-containing protein" evidence="2">
    <location>
        <begin position="22"/>
        <end position="167"/>
    </location>
</feature>
<organism evidence="3 4">
    <name type="scientific">Candidatus Gemmiger avistercoris</name>
    <dbReference type="NCBI Taxonomy" id="2838606"/>
    <lineage>
        <taxon>Bacteria</taxon>
        <taxon>Bacillati</taxon>
        <taxon>Bacillota</taxon>
        <taxon>Clostridia</taxon>
        <taxon>Eubacteriales</taxon>
        <taxon>Gemmiger</taxon>
    </lineage>
</organism>
<evidence type="ECO:0000256" key="2">
    <source>
        <dbReference type="SAM" id="SignalP"/>
    </source>
</evidence>
<feature type="signal peptide" evidence="2">
    <location>
        <begin position="1"/>
        <end position="21"/>
    </location>
</feature>
<protein>
    <recommendedName>
        <fullName evidence="5">DUF5666 domain-containing protein</fullName>
    </recommendedName>
</protein>
<name>A0A9D2FJV4_9FIRM</name>
<accession>A0A9D2FJV4</accession>
<feature type="compositionally biased region" description="Low complexity" evidence="1">
    <location>
        <begin position="35"/>
        <end position="58"/>
    </location>
</feature>
<comment type="caution">
    <text evidence="3">The sequence shown here is derived from an EMBL/GenBank/DDBJ whole genome shotgun (WGS) entry which is preliminary data.</text>
</comment>
<dbReference type="AlphaFoldDB" id="A0A9D2FJV4"/>
<feature type="compositionally biased region" description="Pro residues" evidence="1">
    <location>
        <begin position="24"/>
        <end position="34"/>
    </location>
</feature>
<proteinExistence type="predicted"/>
<dbReference type="Proteomes" id="UP000824105">
    <property type="component" value="Unassembled WGS sequence"/>
</dbReference>
<evidence type="ECO:0000256" key="1">
    <source>
        <dbReference type="SAM" id="MobiDB-lite"/>
    </source>
</evidence>
<reference evidence="3" key="2">
    <citation type="submission" date="2021-04" db="EMBL/GenBank/DDBJ databases">
        <authorList>
            <person name="Gilroy R."/>
        </authorList>
    </citation>
    <scope>NUCLEOTIDE SEQUENCE</scope>
    <source>
        <strain evidence="3">CHK188-11489</strain>
    </source>
</reference>
<gene>
    <name evidence="3" type="ORF">H9724_03795</name>
</gene>
<reference evidence="3" key="1">
    <citation type="journal article" date="2021" name="PeerJ">
        <title>Extensive microbial diversity within the chicken gut microbiome revealed by metagenomics and culture.</title>
        <authorList>
            <person name="Gilroy R."/>
            <person name="Ravi A."/>
            <person name="Getino M."/>
            <person name="Pursley I."/>
            <person name="Horton D.L."/>
            <person name="Alikhan N.F."/>
            <person name="Baker D."/>
            <person name="Gharbi K."/>
            <person name="Hall N."/>
            <person name="Watson M."/>
            <person name="Adriaenssens E.M."/>
            <person name="Foster-Nyarko E."/>
            <person name="Jarju S."/>
            <person name="Secka A."/>
            <person name="Antonio M."/>
            <person name="Oren A."/>
            <person name="Chaudhuri R.R."/>
            <person name="La Ragione R."/>
            <person name="Hildebrand F."/>
            <person name="Pallen M.J."/>
        </authorList>
    </citation>
    <scope>NUCLEOTIDE SEQUENCE</scope>
    <source>
        <strain evidence="3">CHK188-11489</strain>
    </source>
</reference>
<evidence type="ECO:0008006" key="5">
    <source>
        <dbReference type="Google" id="ProtNLM"/>
    </source>
</evidence>
<evidence type="ECO:0000313" key="4">
    <source>
        <dbReference type="Proteomes" id="UP000824105"/>
    </source>
</evidence>
<keyword evidence="2" id="KW-0732">Signal</keyword>